<sequence length="123" mass="13631">MESTLQLSNIDLIFTYMLTGEKGPSAKATSFVQNDILSPALDDAADLLSEYSKWLSSSNTREANLYLECFHERWNSLVSQEESGSSDRTELVNEGEKLSIKALDGFSATAAAKVFEEEIREVV</sequence>
<dbReference type="GO" id="GO:0031969">
    <property type="term" value="C:chloroplast membrane"/>
    <property type="evidence" value="ECO:0007669"/>
    <property type="project" value="TreeGrafter"/>
</dbReference>
<dbReference type="EnsemblPlants" id="AET1Gv20594500.17">
    <property type="protein sequence ID" value="AET1Gv20594500.17"/>
    <property type="gene ID" value="AET1Gv20594500"/>
</dbReference>
<reference evidence="2" key="1">
    <citation type="journal article" date="2014" name="Science">
        <title>Ancient hybridizations among the ancestral genomes of bread wheat.</title>
        <authorList>
            <consortium name="International Wheat Genome Sequencing Consortium,"/>
            <person name="Marcussen T."/>
            <person name="Sandve S.R."/>
            <person name="Heier L."/>
            <person name="Spannagl M."/>
            <person name="Pfeifer M."/>
            <person name="Jakobsen K.S."/>
            <person name="Wulff B.B."/>
            <person name="Steuernagel B."/>
            <person name="Mayer K.F."/>
            <person name="Olsen O.A."/>
        </authorList>
    </citation>
    <scope>NUCLEOTIDE SEQUENCE [LARGE SCALE GENOMIC DNA]</scope>
    <source>
        <strain evidence="2">cv. AL8/78</strain>
    </source>
</reference>
<name>A0A452Z0Z2_AEGTS</name>
<dbReference type="PANTHER" id="PTHR43681:SF1">
    <property type="entry name" value="SARCALUMENIN"/>
    <property type="match status" value="1"/>
</dbReference>
<dbReference type="PANTHER" id="PTHR43681">
    <property type="entry name" value="TRANSMEMBRANE GTPASE FZO"/>
    <property type="match status" value="1"/>
</dbReference>
<dbReference type="Gramene" id="AET1Gv20594500.17">
    <property type="protein sequence ID" value="AET1Gv20594500.17"/>
    <property type="gene ID" value="AET1Gv20594500"/>
</dbReference>
<dbReference type="InterPro" id="IPR051943">
    <property type="entry name" value="TRAFAC_Dynamin-like_GTPase"/>
</dbReference>
<keyword evidence="2" id="KW-1185">Reference proteome</keyword>
<dbReference type="AlphaFoldDB" id="A0A452Z0Z2"/>
<evidence type="ECO:0000313" key="1">
    <source>
        <dbReference type="EnsemblPlants" id="AET1Gv20594500.17"/>
    </source>
</evidence>
<reference evidence="1" key="3">
    <citation type="journal article" date="2017" name="Nature">
        <title>Genome sequence of the progenitor of the wheat D genome Aegilops tauschii.</title>
        <authorList>
            <person name="Luo M.C."/>
            <person name="Gu Y.Q."/>
            <person name="Puiu D."/>
            <person name="Wang H."/>
            <person name="Twardziok S.O."/>
            <person name="Deal K.R."/>
            <person name="Huo N."/>
            <person name="Zhu T."/>
            <person name="Wang L."/>
            <person name="Wang Y."/>
            <person name="McGuire P.E."/>
            <person name="Liu S."/>
            <person name="Long H."/>
            <person name="Ramasamy R.K."/>
            <person name="Rodriguez J.C."/>
            <person name="Van S.L."/>
            <person name="Yuan L."/>
            <person name="Wang Z."/>
            <person name="Xia Z."/>
            <person name="Xiao L."/>
            <person name="Anderson O.D."/>
            <person name="Ouyang S."/>
            <person name="Liang Y."/>
            <person name="Zimin A.V."/>
            <person name="Pertea G."/>
            <person name="Qi P."/>
            <person name="Bennetzen J.L."/>
            <person name="Dai X."/>
            <person name="Dawson M.W."/>
            <person name="Muller H.G."/>
            <person name="Kugler K."/>
            <person name="Rivarola-Duarte L."/>
            <person name="Spannagl M."/>
            <person name="Mayer K.F.X."/>
            <person name="Lu F.H."/>
            <person name="Bevan M.W."/>
            <person name="Leroy P."/>
            <person name="Li P."/>
            <person name="You F.M."/>
            <person name="Sun Q."/>
            <person name="Liu Z."/>
            <person name="Lyons E."/>
            <person name="Wicker T."/>
            <person name="Salzberg S.L."/>
            <person name="Devos K.M."/>
            <person name="Dvorak J."/>
        </authorList>
    </citation>
    <scope>NUCLEOTIDE SEQUENCE [LARGE SCALE GENOMIC DNA]</scope>
    <source>
        <strain evidence="1">cv. AL8/78</strain>
    </source>
</reference>
<dbReference type="GO" id="GO:0010027">
    <property type="term" value="P:thylakoid membrane organization"/>
    <property type="evidence" value="ECO:0007669"/>
    <property type="project" value="TreeGrafter"/>
</dbReference>
<dbReference type="Proteomes" id="UP000015105">
    <property type="component" value="Chromosome 1D"/>
</dbReference>
<reference evidence="1" key="4">
    <citation type="submission" date="2019-03" db="UniProtKB">
        <authorList>
            <consortium name="EnsemblPlants"/>
        </authorList>
    </citation>
    <scope>IDENTIFICATION</scope>
</reference>
<organism evidence="1 2">
    <name type="scientific">Aegilops tauschii subsp. strangulata</name>
    <name type="common">Goatgrass</name>
    <dbReference type="NCBI Taxonomy" id="200361"/>
    <lineage>
        <taxon>Eukaryota</taxon>
        <taxon>Viridiplantae</taxon>
        <taxon>Streptophyta</taxon>
        <taxon>Embryophyta</taxon>
        <taxon>Tracheophyta</taxon>
        <taxon>Spermatophyta</taxon>
        <taxon>Magnoliopsida</taxon>
        <taxon>Liliopsida</taxon>
        <taxon>Poales</taxon>
        <taxon>Poaceae</taxon>
        <taxon>BOP clade</taxon>
        <taxon>Pooideae</taxon>
        <taxon>Triticodae</taxon>
        <taxon>Triticeae</taxon>
        <taxon>Triticinae</taxon>
        <taxon>Aegilops</taxon>
    </lineage>
</organism>
<reference evidence="2" key="2">
    <citation type="journal article" date="2017" name="Nat. Plants">
        <title>The Aegilops tauschii genome reveals multiple impacts of transposons.</title>
        <authorList>
            <person name="Zhao G."/>
            <person name="Zou C."/>
            <person name="Li K."/>
            <person name="Wang K."/>
            <person name="Li T."/>
            <person name="Gao L."/>
            <person name="Zhang X."/>
            <person name="Wang H."/>
            <person name="Yang Z."/>
            <person name="Liu X."/>
            <person name="Jiang W."/>
            <person name="Mao L."/>
            <person name="Kong X."/>
            <person name="Jiao Y."/>
            <person name="Jia J."/>
        </authorList>
    </citation>
    <scope>NUCLEOTIDE SEQUENCE [LARGE SCALE GENOMIC DNA]</scope>
    <source>
        <strain evidence="2">cv. AL8/78</strain>
    </source>
</reference>
<protein>
    <submittedName>
        <fullName evidence="1">Uncharacterized protein</fullName>
    </submittedName>
</protein>
<accession>A0A452Z0Z2</accession>
<proteinExistence type="predicted"/>
<reference evidence="1" key="5">
    <citation type="journal article" date="2021" name="G3 (Bethesda)">
        <title>Aegilops tauschii genome assembly Aet v5.0 features greater sequence contiguity and improved annotation.</title>
        <authorList>
            <person name="Wang L."/>
            <person name="Zhu T."/>
            <person name="Rodriguez J.C."/>
            <person name="Deal K.R."/>
            <person name="Dubcovsky J."/>
            <person name="McGuire P.E."/>
            <person name="Lux T."/>
            <person name="Spannagl M."/>
            <person name="Mayer K.F.X."/>
            <person name="Baldrich P."/>
            <person name="Meyers B.C."/>
            <person name="Huo N."/>
            <person name="Gu Y.Q."/>
            <person name="Zhou H."/>
            <person name="Devos K.M."/>
            <person name="Bennetzen J.L."/>
            <person name="Unver T."/>
            <person name="Budak H."/>
            <person name="Gulick P.J."/>
            <person name="Galiba G."/>
            <person name="Kalapos B."/>
            <person name="Nelson D.R."/>
            <person name="Li P."/>
            <person name="You F.M."/>
            <person name="Luo M.C."/>
            <person name="Dvorak J."/>
        </authorList>
    </citation>
    <scope>NUCLEOTIDE SEQUENCE [LARGE SCALE GENOMIC DNA]</scope>
    <source>
        <strain evidence="1">cv. AL8/78</strain>
    </source>
</reference>
<evidence type="ECO:0000313" key="2">
    <source>
        <dbReference type="Proteomes" id="UP000015105"/>
    </source>
</evidence>